<dbReference type="PANTHER" id="PTHR24394">
    <property type="entry name" value="ZINC FINGER PROTEIN"/>
    <property type="match status" value="1"/>
</dbReference>
<evidence type="ECO:0000256" key="4">
    <source>
        <dbReference type="ARBA" id="ARBA00022771"/>
    </source>
</evidence>
<keyword evidence="2" id="KW-0479">Metal-binding</keyword>
<sequence>MTLKSINLDYYLVTSFTIFTVFRRNYPIRFFDRKFQCDRCPYTTNVKGSLQRHMLTHTGNRPHHCPLCRKGFIQKSDLNIHLRRHTGEKPFRCDLCFKTYSRRSELTKHRFIHV</sequence>
<protein>
    <submittedName>
        <fullName evidence="9">Zinc finger and BTB domain-containing protein 49</fullName>
    </submittedName>
</protein>
<feature type="domain" description="C2H2-type" evidence="8">
    <location>
        <begin position="63"/>
        <end position="90"/>
    </location>
</feature>
<dbReference type="SUPFAM" id="SSF57667">
    <property type="entry name" value="beta-beta-alpha zinc fingers"/>
    <property type="match status" value="2"/>
</dbReference>
<dbReference type="AlphaFoldDB" id="A0A087T524"/>
<dbReference type="Gene3D" id="3.30.160.60">
    <property type="entry name" value="Classic Zinc Finger"/>
    <property type="match status" value="3"/>
</dbReference>
<dbReference type="PROSITE" id="PS00028">
    <property type="entry name" value="ZINC_FINGER_C2H2_1"/>
    <property type="match status" value="2"/>
</dbReference>
<proteinExistence type="predicted"/>
<evidence type="ECO:0000259" key="8">
    <source>
        <dbReference type="PROSITE" id="PS50157"/>
    </source>
</evidence>
<organism evidence="9 10">
    <name type="scientific">Stegodyphus mimosarum</name>
    <name type="common">African social velvet spider</name>
    <dbReference type="NCBI Taxonomy" id="407821"/>
    <lineage>
        <taxon>Eukaryota</taxon>
        <taxon>Metazoa</taxon>
        <taxon>Ecdysozoa</taxon>
        <taxon>Arthropoda</taxon>
        <taxon>Chelicerata</taxon>
        <taxon>Arachnida</taxon>
        <taxon>Araneae</taxon>
        <taxon>Araneomorphae</taxon>
        <taxon>Entelegynae</taxon>
        <taxon>Eresoidea</taxon>
        <taxon>Eresidae</taxon>
        <taxon>Stegodyphus</taxon>
    </lineage>
</organism>
<evidence type="ECO:0000256" key="1">
    <source>
        <dbReference type="ARBA" id="ARBA00004123"/>
    </source>
</evidence>
<evidence type="ECO:0000313" key="9">
    <source>
        <dbReference type="EMBL" id="KFM60213.1"/>
    </source>
</evidence>
<evidence type="ECO:0000256" key="2">
    <source>
        <dbReference type="ARBA" id="ARBA00022723"/>
    </source>
</evidence>
<dbReference type="PANTHER" id="PTHR24394:SF44">
    <property type="entry name" value="ZINC FINGER PROTEIN 271-LIKE"/>
    <property type="match status" value="1"/>
</dbReference>
<dbReference type="GO" id="GO:0008270">
    <property type="term" value="F:zinc ion binding"/>
    <property type="evidence" value="ECO:0007669"/>
    <property type="project" value="UniProtKB-KW"/>
</dbReference>
<dbReference type="InterPro" id="IPR013087">
    <property type="entry name" value="Znf_C2H2_type"/>
</dbReference>
<dbReference type="PROSITE" id="PS50157">
    <property type="entry name" value="ZINC_FINGER_C2H2_2"/>
    <property type="match status" value="3"/>
</dbReference>
<evidence type="ECO:0000256" key="7">
    <source>
        <dbReference type="PROSITE-ProRule" id="PRU00042"/>
    </source>
</evidence>
<evidence type="ECO:0000256" key="6">
    <source>
        <dbReference type="ARBA" id="ARBA00023242"/>
    </source>
</evidence>
<dbReference type="SMART" id="SM00355">
    <property type="entry name" value="ZnF_C2H2"/>
    <property type="match status" value="3"/>
</dbReference>
<keyword evidence="10" id="KW-1185">Reference proteome</keyword>
<feature type="domain" description="C2H2-type" evidence="8">
    <location>
        <begin position="35"/>
        <end position="62"/>
    </location>
</feature>
<accession>A0A087T524</accession>
<dbReference type="Pfam" id="PF00096">
    <property type="entry name" value="zf-C2H2"/>
    <property type="match status" value="2"/>
</dbReference>
<evidence type="ECO:0000256" key="3">
    <source>
        <dbReference type="ARBA" id="ARBA00022737"/>
    </source>
</evidence>
<feature type="domain" description="C2H2-type" evidence="8">
    <location>
        <begin position="91"/>
        <end position="114"/>
    </location>
</feature>
<dbReference type="OMA" id="HGRRHRC"/>
<dbReference type="Pfam" id="PF13909">
    <property type="entry name" value="zf-H2C2_5"/>
    <property type="match status" value="1"/>
</dbReference>
<feature type="non-terminal residue" evidence="9">
    <location>
        <position position="114"/>
    </location>
</feature>
<dbReference type="STRING" id="407821.A0A087T524"/>
<name>A0A087T524_STEMI</name>
<keyword evidence="5" id="KW-0862">Zinc</keyword>
<dbReference type="GO" id="GO:0000981">
    <property type="term" value="F:DNA-binding transcription factor activity, RNA polymerase II-specific"/>
    <property type="evidence" value="ECO:0007669"/>
    <property type="project" value="TreeGrafter"/>
</dbReference>
<dbReference type="EMBL" id="KK113440">
    <property type="protein sequence ID" value="KFM60213.1"/>
    <property type="molecule type" value="Genomic_DNA"/>
</dbReference>
<evidence type="ECO:0000313" key="10">
    <source>
        <dbReference type="Proteomes" id="UP000054359"/>
    </source>
</evidence>
<dbReference type="Proteomes" id="UP000054359">
    <property type="component" value="Unassembled WGS sequence"/>
</dbReference>
<dbReference type="OrthoDB" id="6429583at2759"/>
<dbReference type="FunFam" id="3.30.160.60:FF:000448">
    <property type="entry name" value="RE1-silencing transcription factor A"/>
    <property type="match status" value="1"/>
</dbReference>
<keyword evidence="6" id="KW-0539">Nucleus</keyword>
<dbReference type="GO" id="GO:0005634">
    <property type="term" value="C:nucleus"/>
    <property type="evidence" value="ECO:0007669"/>
    <property type="project" value="UniProtKB-SubCell"/>
</dbReference>
<dbReference type="FunFam" id="3.30.160.60:FF:000624">
    <property type="entry name" value="zinc finger protein 697"/>
    <property type="match status" value="1"/>
</dbReference>
<dbReference type="InterPro" id="IPR036236">
    <property type="entry name" value="Znf_C2H2_sf"/>
</dbReference>
<keyword evidence="3" id="KW-0677">Repeat</keyword>
<comment type="subcellular location">
    <subcellularLocation>
        <location evidence="1">Nucleus</location>
    </subcellularLocation>
</comment>
<keyword evidence="4 7" id="KW-0863">Zinc-finger</keyword>
<evidence type="ECO:0000256" key="5">
    <source>
        <dbReference type="ARBA" id="ARBA00022833"/>
    </source>
</evidence>
<dbReference type="FunFam" id="3.30.160.60:FF:000557">
    <property type="entry name" value="zinc finger and SCAN domain-containing protein 29"/>
    <property type="match status" value="1"/>
</dbReference>
<reference evidence="9 10" key="1">
    <citation type="submission" date="2013-11" db="EMBL/GenBank/DDBJ databases">
        <title>Genome sequencing of Stegodyphus mimosarum.</title>
        <authorList>
            <person name="Bechsgaard J."/>
        </authorList>
    </citation>
    <scope>NUCLEOTIDE SEQUENCE [LARGE SCALE GENOMIC DNA]</scope>
</reference>
<gene>
    <name evidence="9" type="ORF">X975_25978</name>
</gene>